<name>A0A5E4CSY1_MARMO</name>
<evidence type="ECO:0000256" key="1">
    <source>
        <dbReference type="SAM" id="MobiDB-lite"/>
    </source>
</evidence>
<accession>A0A5E4CSY1</accession>
<gene>
    <name evidence="2" type="ORF">MONAX_5E005017</name>
</gene>
<dbReference type="InterPro" id="IPR028114">
    <property type="entry name" value="DUF4658"/>
</dbReference>
<feature type="region of interest" description="Disordered" evidence="1">
    <location>
        <begin position="1"/>
        <end position="128"/>
    </location>
</feature>
<feature type="compositionally biased region" description="Basic and acidic residues" evidence="1">
    <location>
        <begin position="95"/>
        <end position="104"/>
    </location>
</feature>
<reference evidence="2" key="1">
    <citation type="submission" date="2019-04" db="EMBL/GenBank/DDBJ databases">
        <authorList>
            <person name="Alioto T."/>
            <person name="Alioto T."/>
        </authorList>
    </citation>
    <scope>NUCLEOTIDE SEQUENCE [LARGE SCALE GENOMIC DNA]</scope>
</reference>
<dbReference type="GO" id="GO:0005886">
    <property type="term" value="C:plasma membrane"/>
    <property type="evidence" value="ECO:0007669"/>
    <property type="project" value="TreeGrafter"/>
</dbReference>
<evidence type="ECO:0008006" key="3">
    <source>
        <dbReference type="Google" id="ProtNLM"/>
    </source>
</evidence>
<proteinExistence type="predicted"/>
<sequence length="249" mass="27310">MGLEPWAGQRPAEHPQTCSSGHDSVGRRGSAIPDTADTAGTCRAGLILSYEDPGGSQDHVPVNEDHGASLAPRPPPGPRRQPRRNEATWGSQVPRAERDSDRKQPRSILRRGQPKQGPHGADPQRISRHVRFREPLEAAIHYIASRDTRDTVKVSGRRLPRRRSLLQRLPGGSSLLLRLSVCVLLGAALGLCCGRAKSIATPLEDLRARLLVLLMRLWHVLLACWHCLLGVWPVASQDVPSGQPWVDEG</sequence>
<dbReference type="PANTHER" id="PTHR36868:SF1">
    <property type="entry name" value="NUTRITIONALLY-REGULATED ADIPOSE AND CARDIAC ENRICHED PROTEIN HOMOLOG"/>
    <property type="match status" value="1"/>
</dbReference>
<comment type="caution">
    <text evidence="2">The sequence shown here is derived from an EMBL/GenBank/DDBJ whole genome shotgun (WGS) entry which is preliminary data.</text>
</comment>
<evidence type="ECO:0000313" key="2">
    <source>
        <dbReference type="EMBL" id="VTJ84131.1"/>
    </source>
</evidence>
<dbReference type="AlphaFoldDB" id="A0A5E4CSY1"/>
<dbReference type="Pfam" id="PF15555">
    <property type="entry name" value="DUF4658"/>
    <property type="match status" value="1"/>
</dbReference>
<protein>
    <recommendedName>
        <fullName evidence="3">Nutritionally-regulated adipose and cardiac enriched protein homolog</fullName>
    </recommendedName>
</protein>
<dbReference type="PANTHER" id="PTHR36868">
    <property type="entry name" value="NUTRITIONALLY-REGULATED ADIPOSE AND CARDIAC ENRICHED PROTEIN HOMOLOG"/>
    <property type="match status" value="1"/>
</dbReference>
<dbReference type="EMBL" id="CABDUW010001806">
    <property type="protein sequence ID" value="VTJ84131.1"/>
    <property type="molecule type" value="Genomic_DNA"/>
</dbReference>
<organism evidence="2">
    <name type="scientific">Marmota monax</name>
    <name type="common">Woodchuck</name>
    <dbReference type="NCBI Taxonomy" id="9995"/>
    <lineage>
        <taxon>Eukaryota</taxon>
        <taxon>Metazoa</taxon>
        <taxon>Chordata</taxon>
        <taxon>Craniata</taxon>
        <taxon>Vertebrata</taxon>
        <taxon>Euteleostomi</taxon>
        <taxon>Mammalia</taxon>
        <taxon>Eutheria</taxon>
        <taxon>Euarchontoglires</taxon>
        <taxon>Glires</taxon>
        <taxon>Rodentia</taxon>
        <taxon>Sciuromorpha</taxon>
        <taxon>Sciuridae</taxon>
        <taxon>Xerinae</taxon>
        <taxon>Marmotini</taxon>
        <taxon>Marmota</taxon>
    </lineage>
</organism>